<dbReference type="OrthoDB" id="4356994at2759"/>
<gene>
    <name evidence="2" type="ORF">B0A52_05650</name>
</gene>
<feature type="region of interest" description="Disordered" evidence="1">
    <location>
        <begin position="470"/>
        <end position="515"/>
    </location>
</feature>
<dbReference type="VEuPathDB" id="FungiDB:PV10_09162"/>
<dbReference type="CDD" id="cd12148">
    <property type="entry name" value="fungal_TF_MHR"/>
    <property type="match status" value="1"/>
</dbReference>
<dbReference type="EMBL" id="NAJM01000024">
    <property type="protein sequence ID" value="RVX70317.1"/>
    <property type="molecule type" value="Genomic_DNA"/>
</dbReference>
<sequence length="784" mass="88655">MVGVFFDTLYPTLPFIDKDKFLQKLSQSYYLREDYSLIDRRRWLAIANMIFSLGLKWLMQGNANRSAGQEDHLYYARARKLGLDHRMVQDHPTTAQVEGLGLLALDLTMNHQITRHAFGSASWSGRGSYKRKSGIYLGSLPHAFGTPQPLLSDVSAQSLSTHFSRRVDVSRISRRISTTLYAGGLTANWAEFQHSVSLLQLEIEKLASTVVRRLQNLDGAWLLGDRHNLELAMSIYSLQMMLYRPFLCDWERKIRNESSPSQDFNQSKAVEAITAARSMLALLFSVDDLQTLPLVFPCWSTLHYICQAGSILILELAMHAIHLPSEAAEMDVIDAVQTLPTALDDDRENTSPLQSHSKESPPSPDVPIDQEPLLQTEHSAYLNSGESSLPSSLRKEKQPARDIASLLSKLKLLPTADGERLLGQILADYSRGKQYEVRYSAAQHSHDGFGRNAAVALNVERSKWHPALRLRLQPTESEEERQRAESDPLRRRISITSASSASSDPSITSLSPSFPTSSSAIMTDAQSWATSLRSAVSFYVESYGLSPSKHQAGNAWDLSIAQEDLMTPLRIPVHLVYPLIIPDDSYLSNMYTDYVKGARQMLMSGASFKDVLGHSDEVSIELFFRSRIETDTFECASWACEVCRALPILDDYVRMASAYMLTFMMRWLLAPTQENYAKIPDMMKPTPSQRMIPHIGAIEILPIGPLRDALIHQMRDWLSILKNPNWSLNWPHDLNTAVMHDPMTNMRKLTPKFIEHLLEYDNWSISREALNVFPELTGRMRQHE</sequence>
<evidence type="ECO:0000313" key="3">
    <source>
        <dbReference type="Proteomes" id="UP000288859"/>
    </source>
</evidence>
<dbReference type="PANTHER" id="PTHR47654">
    <property type="entry name" value="ZN(II)2CYS6 TRANSCRIPTION FACTOR (EUROFUNG)-RELATED"/>
    <property type="match status" value="1"/>
</dbReference>
<dbReference type="InterPro" id="IPR021833">
    <property type="entry name" value="DUF3425"/>
</dbReference>
<feature type="compositionally biased region" description="Basic and acidic residues" evidence="1">
    <location>
        <begin position="480"/>
        <end position="490"/>
    </location>
</feature>
<comment type="caution">
    <text evidence="2">The sequence shown here is derived from an EMBL/GenBank/DDBJ whole genome shotgun (WGS) entry which is preliminary data.</text>
</comment>
<name>A0A438N3J6_EXOME</name>
<proteinExistence type="predicted"/>
<feature type="region of interest" description="Disordered" evidence="1">
    <location>
        <begin position="344"/>
        <end position="370"/>
    </location>
</feature>
<dbReference type="PANTHER" id="PTHR47654:SF5">
    <property type="entry name" value="TRANSCRIPTION FACTOR DOMAIN-CONTAINING PROTEIN"/>
    <property type="match status" value="1"/>
</dbReference>
<protein>
    <recommendedName>
        <fullName evidence="4">Transcription factor domain-containing protein</fullName>
    </recommendedName>
</protein>
<organism evidence="2 3">
    <name type="scientific">Exophiala mesophila</name>
    <name type="common">Black yeast-like fungus</name>
    <dbReference type="NCBI Taxonomy" id="212818"/>
    <lineage>
        <taxon>Eukaryota</taxon>
        <taxon>Fungi</taxon>
        <taxon>Dikarya</taxon>
        <taxon>Ascomycota</taxon>
        <taxon>Pezizomycotina</taxon>
        <taxon>Eurotiomycetes</taxon>
        <taxon>Chaetothyriomycetidae</taxon>
        <taxon>Chaetothyriales</taxon>
        <taxon>Herpotrichiellaceae</taxon>
        <taxon>Exophiala</taxon>
    </lineage>
</organism>
<feature type="compositionally biased region" description="Low complexity" evidence="1">
    <location>
        <begin position="494"/>
        <end position="515"/>
    </location>
</feature>
<dbReference type="Pfam" id="PF11905">
    <property type="entry name" value="DUF3425"/>
    <property type="match status" value="1"/>
</dbReference>
<evidence type="ECO:0008006" key="4">
    <source>
        <dbReference type="Google" id="ProtNLM"/>
    </source>
</evidence>
<evidence type="ECO:0000313" key="2">
    <source>
        <dbReference type="EMBL" id="RVX70317.1"/>
    </source>
</evidence>
<reference evidence="2 3" key="1">
    <citation type="submission" date="2017-03" db="EMBL/GenBank/DDBJ databases">
        <title>Genomes of endolithic fungi from Antarctica.</title>
        <authorList>
            <person name="Coleine C."/>
            <person name="Masonjones S."/>
            <person name="Stajich J.E."/>
        </authorList>
    </citation>
    <scope>NUCLEOTIDE SEQUENCE [LARGE SCALE GENOMIC DNA]</scope>
    <source>
        <strain evidence="2 3">CCFEE 6314</strain>
    </source>
</reference>
<dbReference type="Proteomes" id="UP000288859">
    <property type="component" value="Unassembled WGS sequence"/>
</dbReference>
<dbReference type="InterPro" id="IPR053230">
    <property type="entry name" value="Trans_reg_galc"/>
</dbReference>
<dbReference type="VEuPathDB" id="FungiDB:PV10_09163"/>
<accession>A0A438N3J6</accession>
<evidence type="ECO:0000256" key="1">
    <source>
        <dbReference type="SAM" id="MobiDB-lite"/>
    </source>
</evidence>
<dbReference type="AlphaFoldDB" id="A0A438N3J6"/>